<dbReference type="FunFam" id="3.10.580.10:FF:000002">
    <property type="entry name" value="Magnesium/cobalt efflux protein CorC"/>
    <property type="match status" value="1"/>
</dbReference>
<dbReference type="InterPro" id="IPR036318">
    <property type="entry name" value="FAD-bd_PCMH-like_sf"/>
</dbReference>
<dbReference type="SMART" id="SM01091">
    <property type="entry name" value="CorC_HlyC"/>
    <property type="match status" value="1"/>
</dbReference>
<dbReference type="PANTHER" id="PTHR22777:SF17">
    <property type="entry name" value="UPF0053 PROTEIN SLL0260"/>
    <property type="match status" value="1"/>
</dbReference>
<evidence type="ECO:0000313" key="5">
    <source>
        <dbReference type="EMBL" id="MBC8578017.1"/>
    </source>
</evidence>
<accession>A0A926IBT6</accession>
<dbReference type="SUPFAM" id="SSF54631">
    <property type="entry name" value="CBS-domain pair"/>
    <property type="match status" value="1"/>
</dbReference>
<dbReference type="PANTHER" id="PTHR22777">
    <property type="entry name" value="HEMOLYSIN-RELATED"/>
    <property type="match status" value="1"/>
</dbReference>
<dbReference type="EMBL" id="JACRSY010000001">
    <property type="protein sequence ID" value="MBC8578017.1"/>
    <property type="molecule type" value="Genomic_DNA"/>
</dbReference>
<dbReference type="CDD" id="cd04590">
    <property type="entry name" value="CBS_pair_CorC_HlyC_assoc"/>
    <property type="match status" value="1"/>
</dbReference>
<dbReference type="InterPro" id="IPR000644">
    <property type="entry name" value="CBS_dom"/>
</dbReference>
<dbReference type="InterPro" id="IPR046342">
    <property type="entry name" value="CBS_dom_sf"/>
</dbReference>
<evidence type="ECO:0000256" key="1">
    <source>
        <dbReference type="ARBA" id="ARBA00022737"/>
    </source>
</evidence>
<dbReference type="Gene3D" id="3.30.465.10">
    <property type="match status" value="1"/>
</dbReference>
<dbReference type="PROSITE" id="PS51371">
    <property type="entry name" value="CBS"/>
    <property type="match status" value="2"/>
</dbReference>
<dbReference type="GO" id="GO:0005886">
    <property type="term" value="C:plasma membrane"/>
    <property type="evidence" value="ECO:0007669"/>
    <property type="project" value="TreeGrafter"/>
</dbReference>
<dbReference type="InterPro" id="IPR044751">
    <property type="entry name" value="Ion_transp-like_CBS"/>
</dbReference>
<feature type="domain" description="CBS" evidence="4">
    <location>
        <begin position="70"/>
        <end position="130"/>
    </location>
</feature>
<dbReference type="Pfam" id="PF00571">
    <property type="entry name" value="CBS"/>
    <property type="match status" value="2"/>
</dbReference>
<dbReference type="GO" id="GO:0050660">
    <property type="term" value="F:flavin adenine dinucleotide binding"/>
    <property type="evidence" value="ECO:0007669"/>
    <property type="project" value="InterPro"/>
</dbReference>
<feature type="domain" description="CBS" evidence="4">
    <location>
        <begin position="136"/>
        <end position="193"/>
    </location>
</feature>
<gene>
    <name evidence="5" type="ORF">H8718_00500</name>
</gene>
<sequence length="283" mass="32318">MEGQPRSRQIFKRIKESLIPKKARLKKEVSEEDIKTLINQGNENGLIDQTAKDMLYGVFSFDDKTALEIMTPRATVVSVEMKKSGKAVLDMMMSHPFSRIPVYEDVPHNIVGILHAKELYEWALREGVDNLEVKKLMKPAYYVPETKTIATLFRELQETKNHLAVILDEYGDFQGIVTVDDIVSQVVGEIADEHTSYEEIEQIDEHTYLVDGLTHIEDVNKHLGLEIECEHFDTIGGFVINLIGWIPKQAVSVSYKNIVFEVEKVKSNRVETLKIYLMHSIAV</sequence>
<dbReference type="SMART" id="SM00116">
    <property type="entry name" value="CBS"/>
    <property type="match status" value="2"/>
</dbReference>
<protein>
    <submittedName>
        <fullName evidence="5">HlyC/CorC family transporter</fullName>
    </submittedName>
</protein>
<dbReference type="InterPro" id="IPR005170">
    <property type="entry name" value="Transptr-assoc_dom"/>
</dbReference>
<keyword evidence="6" id="KW-1185">Reference proteome</keyword>
<proteinExistence type="predicted"/>
<dbReference type="Proteomes" id="UP000655830">
    <property type="component" value="Unassembled WGS sequence"/>
</dbReference>
<organism evidence="5 6">
    <name type="scientific">Zhenhengia yiwuensis</name>
    <dbReference type="NCBI Taxonomy" id="2763666"/>
    <lineage>
        <taxon>Bacteria</taxon>
        <taxon>Bacillati</taxon>
        <taxon>Bacillota</taxon>
        <taxon>Clostridia</taxon>
        <taxon>Lachnospirales</taxon>
        <taxon>Lachnospiraceae</taxon>
        <taxon>Zhenhengia</taxon>
    </lineage>
</organism>
<keyword evidence="1" id="KW-0677">Repeat</keyword>
<dbReference type="Pfam" id="PF03471">
    <property type="entry name" value="CorC_HlyC"/>
    <property type="match status" value="1"/>
</dbReference>
<dbReference type="RefSeq" id="WP_249331122.1">
    <property type="nucleotide sequence ID" value="NZ_JACRSY010000001.1"/>
</dbReference>
<evidence type="ECO:0000313" key="6">
    <source>
        <dbReference type="Proteomes" id="UP000655830"/>
    </source>
</evidence>
<evidence type="ECO:0000256" key="3">
    <source>
        <dbReference type="PROSITE-ProRule" id="PRU00703"/>
    </source>
</evidence>
<dbReference type="SUPFAM" id="SSF56176">
    <property type="entry name" value="FAD-binding/transporter-associated domain-like"/>
    <property type="match status" value="1"/>
</dbReference>
<keyword evidence="2 3" id="KW-0129">CBS domain</keyword>
<comment type="caution">
    <text evidence="5">The sequence shown here is derived from an EMBL/GenBank/DDBJ whole genome shotgun (WGS) entry which is preliminary data.</text>
</comment>
<dbReference type="Gene3D" id="3.10.580.10">
    <property type="entry name" value="CBS-domain"/>
    <property type="match status" value="1"/>
</dbReference>
<dbReference type="InterPro" id="IPR016169">
    <property type="entry name" value="FAD-bd_PCMH_sub2"/>
</dbReference>
<reference evidence="5" key="1">
    <citation type="submission" date="2020-08" db="EMBL/GenBank/DDBJ databases">
        <title>Genome public.</title>
        <authorList>
            <person name="Liu C."/>
            <person name="Sun Q."/>
        </authorList>
    </citation>
    <scope>NUCLEOTIDE SEQUENCE</scope>
    <source>
        <strain evidence="5">NSJ-12</strain>
    </source>
</reference>
<name>A0A926IBT6_9FIRM</name>
<evidence type="ECO:0000259" key="4">
    <source>
        <dbReference type="PROSITE" id="PS51371"/>
    </source>
</evidence>
<evidence type="ECO:0000256" key="2">
    <source>
        <dbReference type="ARBA" id="ARBA00023122"/>
    </source>
</evidence>
<dbReference type="AlphaFoldDB" id="A0A926IBT6"/>